<evidence type="ECO:0000313" key="3">
    <source>
        <dbReference type="Proteomes" id="UP000005631"/>
    </source>
</evidence>
<proteinExistence type="predicted"/>
<name>G8R1L0_OWEHD</name>
<reference evidence="2 3" key="1">
    <citation type="journal article" date="2012" name="Stand. Genomic Sci.">
        <title>Genome sequence of the orange-pigmented seawater bacterium Owenweeksia hongkongensis type strain (UST20020801(T)).</title>
        <authorList>
            <person name="Riedel T."/>
            <person name="Held B."/>
            <person name="Nolan M."/>
            <person name="Lucas S."/>
            <person name="Lapidus A."/>
            <person name="Tice H."/>
            <person name="Del Rio T.G."/>
            <person name="Cheng J.F."/>
            <person name="Han C."/>
            <person name="Tapia R."/>
            <person name="Goodwin L.A."/>
            <person name="Pitluck S."/>
            <person name="Liolios K."/>
            <person name="Mavromatis K."/>
            <person name="Pagani I."/>
            <person name="Ivanova N."/>
            <person name="Mikhailova N."/>
            <person name="Pati A."/>
            <person name="Chen A."/>
            <person name="Palaniappan K."/>
            <person name="Rohde M."/>
            <person name="Tindall B.J."/>
            <person name="Detter J.C."/>
            <person name="Goker M."/>
            <person name="Woyke T."/>
            <person name="Bristow J."/>
            <person name="Eisen J.A."/>
            <person name="Markowitz V."/>
            <person name="Hugenholtz P."/>
            <person name="Klenk H.P."/>
            <person name="Kyrpides N.C."/>
        </authorList>
    </citation>
    <scope>NUCLEOTIDE SEQUENCE</scope>
    <source>
        <strain evidence="3">DSM 17368 / JCM 12287 / NRRL B-23963</strain>
    </source>
</reference>
<dbReference type="AlphaFoldDB" id="G8R1L0"/>
<dbReference type="Proteomes" id="UP000005631">
    <property type="component" value="Chromosome"/>
</dbReference>
<dbReference type="EMBL" id="CP003156">
    <property type="protein sequence ID" value="AEV31749.1"/>
    <property type="molecule type" value="Genomic_DNA"/>
</dbReference>
<evidence type="ECO:0000313" key="2">
    <source>
        <dbReference type="EMBL" id="AEV31749.1"/>
    </source>
</evidence>
<organism evidence="2 3">
    <name type="scientific">Owenweeksia hongkongensis (strain DSM 17368 / CIP 108786 / JCM 12287 / NRRL B-23963 / UST20020801)</name>
    <dbReference type="NCBI Taxonomy" id="926562"/>
    <lineage>
        <taxon>Bacteria</taxon>
        <taxon>Pseudomonadati</taxon>
        <taxon>Bacteroidota</taxon>
        <taxon>Flavobacteriia</taxon>
        <taxon>Flavobacteriales</taxon>
        <taxon>Owenweeksiaceae</taxon>
        <taxon>Owenweeksia</taxon>
    </lineage>
</organism>
<keyword evidence="3" id="KW-1185">Reference proteome</keyword>
<dbReference type="HOGENOM" id="CLU_151223_0_0_10"/>
<protein>
    <submittedName>
        <fullName evidence="2">Uncharacterized protein</fullName>
    </submittedName>
</protein>
<keyword evidence="1" id="KW-0812">Transmembrane</keyword>
<gene>
    <name evidence="2" type="ordered locus">Oweho_0736</name>
</gene>
<feature type="transmembrane region" description="Helical" evidence="1">
    <location>
        <begin position="99"/>
        <end position="119"/>
    </location>
</feature>
<keyword evidence="1" id="KW-1133">Transmembrane helix</keyword>
<accession>G8R1L0</accession>
<dbReference type="eggNOG" id="COG1752">
    <property type="taxonomic scope" value="Bacteria"/>
</dbReference>
<feature type="transmembrane region" description="Helical" evidence="1">
    <location>
        <begin position="44"/>
        <end position="61"/>
    </location>
</feature>
<dbReference type="OrthoDB" id="9156119at2"/>
<dbReference type="STRING" id="926562.Oweho_0736"/>
<dbReference type="KEGG" id="oho:Oweho_0736"/>
<evidence type="ECO:0000256" key="1">
    <source>
        <dbReference type="SAM" id="Phobius"/>
    </source>
</evidence>
<dbReference type="RefSeq" id="WP_014201110.1">
    <property type="nucleotide sequence ID" value="NC_016599.1"/>
</dbReference>
<keyword evidence="1" id="KW-0472">Membrane</keyword>
<sequence length="127" mass="14003">MKKFINLIVVVISVLTVVSGLTQVVMPGFVLNVIGAEVTDISKHLFGIVGMFMALFGSLMLHTVYQTHTSRTAVFWCAMQKLGAFVAVSLGVYNELFSWMAMGVAIFDLISGILFLYYIKTLKENAN</sequence>
<feature type="transmembrane region" description="Helical" evidence="1">
    <location>
        <begin position="73"/>
        <end position="93"/>
    </location>
</feature>